<protein>
    <submittedName>
        <fullName evidence="2">T9SS type B sorting domain-containing protein</fullName>
    </submittedName>
</protein>
<dbReference type="RefSeq" id="WP_187010794.1">
    <property type="nucleotide sequence ID" value="NZ_JACRUI010000004.1"/>
</dbReference>
<dbReference type="InterPro" id="IPR002860">
    <property type="entry name" value="BNR_rpt"/>
</dbReference>
<dbReference type="Proteomes" id="UP000629963">
    <property type="component" value="Unassembled WGS sequence"/>
</dbReference>
<dbReference type="Gene3D" id="2.60.40.10">
    <property type="entry name" value="Immunoglobulins"/>
    <property type="match status" value="1"/>
</dbReference>
<feature type="chain" id="PRO_5046304276" evidence="1">
    <location>
        <begin position="19"/>
        <end position="1951"/>
    </location>
</feature>
<evidence type="ECO:0000313" key="2">
    <source>
        <dbReference type="EMBL" id="MBC5842298.1"/>
    </source>
</evidence>
<keyword evidence="1" id="KW-0732">Signal</keyword>
<dbReference type="InterPro" id="IPR026341">
    <property type="entry name" value="T9SS_type_B"/>
</dbReference>
<reference evidence="2 3" key="1">
    <citation type="submission" date="2020-08" db="EMBL/GenBank/DDBJ databases">
        <title>Description of novel Flavobacterium F-380 isolate.</title>
        <authorList>
            <person name="Saticioglu I.B."/>
            <person name="Duman M."/>
            <person name="Altun S."/>
        </authorList>
    </citation>
    <scope>NUCLEOTIDE SEQUENCE [LARGE SCALE GENOMIC DNA]</scope>
    <source>
        <strain evidence="2 3">F-380</strain>
    </source>
</reference>
<sequence length="1951" mass="216087">MKKTLLFLFFIFSSFCFSQEICNNGLDDDGDGKIDLNDSDCNCNNSAITSLLPNHSFEEKTSCPQNYNDIATFNNWSKGTIPSPDYINADCSLFNEIYKKNLQNFPDGKGIVRAVYKNNKKEYLATKLPTPLLSGVNYQLTLNIATLMSIETSNLSKNFDFNFLHPTYVTLYGCNNKNNLLLSTTTDPSSFDSSWIEIGKVLYQPQTIWSEITLSFTTNIDINAIMLGPEKVLPPSFNTEYEPSFLYDNLILNTAEKYGVTINQSGNFCNNDLILTANLNKTFSLATAFQWYQNGIAINGANNKSYSIPSIKTNLGEYTVKVTDGNDCYISSKLTINNYIPNPSVTVIQPNCQDTNGYIKVNAPGIENSFEKGLPLLSEDYYISKDLVWQTDANFITKEYGKYYIQTRTASGCISTPTIVTINPPILLNTPSFSIIQPTCSSSGTITITSPASQFSFDNGLTWQNNATKTNLPEGNYLLKIKNSSGCESYSQSVFLFPFYIEYPTFTSTAPLCNIGGTITITTIASEYSFDNGKTWSTNPTATNLLPGAYYMKIKNESGCESQSSIHPIYFEKYYATYPEFKFIQPNTCGETGSITFLKSSYQYSIDGGQTWLETPIFTNLQVGNYVLKTKNELNCESLASTVKINSYIPKPTYTIVKPQCQTNGSITINTIAAFYSFDDGVTWEVNPTKSDLPSGMYPVKIKNALGCESDVEYVELPAFYFDEPTYKITNPNCETESKWRITITTPAAFYSSDGGVTWSTNPSFSNLVYGTYFLKIKNDLGCESKNNFVVINNEYYLDPPEYSVVQPTCTTSGSVTITTPAAFYSFDDGATWSTNPTYVHYSQGSISAYLRIKNESGCISKYNWFYIDQNLLPDPTYSMVQPTSCDDNAVGSITITSSADFYSFNNGNSWSTNPTATNLPVGFKYQLKTKNKEGCESGAPTVEFTPVKIKEAEYIAIYPTCERAGSITITTPAPFYSFDGGETWGTNPVATNLPLGYYYPKIKNESGCISETRYSVVFNEYYITGFQVEATQPTCESGNKGTITIDPLFDQYSFDGGRTWSQYNTASNLFPGDYTIRVKDNLGCQSWYRSVTLYAFYLPKPNYTSTAPICGTGGSITITTTSAFYSFDNGETWGTNPTKKDLEEGFYTIKIKNELGCESYPQNIYVPKFYLNKPLFSITQPDCEALGKITFTTNAAAYSIDNGITWSAIATFTNLNSGNYYLKIKNNLGCESNYESAYLYNVNIPAQTPTISVEQPSSCTNSKGKITISTTANLYSFDNGITWSATPTAIDLTTGDYFIKIKNSINGCQSLSVKATINPPLDAISIPNYTISQPTSCANPFGLISITTVASEYSFNNGLSWTKNANSSNLPSGLYKIKIKNAAGCESEAVIIQIIRPTDYPELPTTTILQPNCLNPKGLITITSVGSQYSFDNGLTWSLNPTSGYLSSGDYLVKIKNAAGCISEASTSIVIPFIDFPARPVAFSPQTFCIQHNATINNITVSGQNIKWFNALTNGTVLPNTTELQNGITYYASQTIDGCESDRAAIFINIQNTPTPTADANQSFCSTQNAKLSDIAITGINIKWYDASNTALPNTTLIADNTIYYASQTVNSCESVNKLAVSTFLINTLNATNYSVEFCDEDNDGKETLNLPTYNQKLIINPTGNSFSYYNSFAAAENKIVNSQINSINNFILPIGSQTLFVRIDSHNGCHQVVELNLTLYTKPIIPIQDLMPICEGSSITINAGNGHDNYLWSTGETSPTILIQNPGNYSVTVTNNYNTISCSSTKNFTVNKSTVAFITGIETQDWTDNQNTIKVFVTGQGNYEYSLDGTNFQDNNEFMNIITGKYMVHVRDKNGCGTVTEEVNLLMYPKFFTPNGDGYNDTWSIRFSENEPQLSVKIFDRYGKLITVLNQNQVWNGTYNGQLIPATDYWFVVNWADGKEYKGHFSLKR</sequence>
<keyword evidence="3" id="KW-1185">Reference proteome</keyword>
<dbReference type="Pfam" id="PF02012">
    <property type="entry name" value="BNR"/>
    <property type="match status" value="1"/>
</dbReference>
<dbReference type="NCBIfam" id="TIGR04131">
    <property type="entry name" value="Bac_Flav_CTERM"/>
    <property type="match status" value="1"/>
</dbReference>
<dbReference type="CDD" id="cd15482">
    <property type="entry name" value="Sialidase_non-viral"/>
    <property type="match status" value="1"/>
</dbReference>
<comment type="caution">
    <text evidence="2">The sequence shown here is derived from an EMBL/GenBank/DDBJ whole genome shotgun (WGS) entry which is preliminary data.</text>
</comment>
<organism evidence="2 3">
    <name type="scientific">Flavobacterium kayseriense</name>
    <dbReference type="NCBI Taxonomy" id="2764714"/>
    <lineage>
        <taxon>Bacteria</taxon>
        <taxon>Pseudomonadati</taxon>
        <taxon>Bacteroidota</taxon>
        <taxon>Flavobacteriia</taxon>
        <taxon>Flavobacteriales</taxon>
        <taxon>Flavobacteriaceae</taxon>
        <taxon>Flavobacterium</taxon>
    </lineage>
</organism>
<dbReference type="Gene3D" id="2.120.10.10">
    <property type="match status" value="2"/>
</dbReference>
<evidence type="ECO:0000313" key="3">
    <source>
        <dbReference type="Proteomes" id="UP000629963"/>
    </source>
</evidence>
<dbReference type="EMBL" id="JACRUJ010000004">
    <property type="protein sequence ID" value="MBC5842298.1"/>
    <property type="molecule type" value="Genomic_DNA"/>
</dbReference>
<evidence type="ECO:0000256" key="1">
    <source>
        <dbReference type="SAM" id="SignalP"/>
    </source>
</evidence>
<accession>A0ABR7J9T2</accession>
<dbReference type="SUPFAM" id="SSF50939">
    <property type="entry name" value="Sialidases"/>
    <property type="match status" value="3"/>
</dbReference>
<dbReference type="InterPro" id="IPR036278">
    <property type="entry name" value="Sialidase_sf"/>
</dbReference>
<name>A0ABR7J9T2_9FLAO</name>
<dbReference type="InterPro" id="IPR013783">
    <property type="entry name" value="Ig-like_fold"/>
</dbReference>
<feature type="signal peptide" evidence="1">
    <location>
        <begin position="1"/>
        <end position="18"/>
    </location>
</feature>
<proteinExistence type="predicted"/>
<dbReference type="Pfam" id="PF13585">
    <property type="entry name" value="CHU_C"/>
    <property type="match status" value="1"/>
</dbReference>
<dbReference type="SUPFAM" id="SSF110296">
    <property type="entry name" value="Oligoxyloglucan reducing end-specific cellobiohydrolase"/>
    <property type="match status" value="1"/>
</dbReference>
<gene>
    <name evidence="2" type="ORF">H8R23_12855</name>
</gene>